<feature type="region of interest" description="Disordered" evidence="1">
    <location>
        <begin position="35"/>
        <end position="75"/>
    </location>
</feature>
<protein>
    <submittedName>
        <fullName evidence="2">Uncharacterized protein</fullName>
    </submittedName>
</protein>
<accession>A0A2B4RE54</accession>
<keyword evidence="3" id="KW-1185">Reference proteome</keyword>
<organism evidence="2 3">
    <name type="scientific">Stylophora pistillata</name>
    <name type="common">Smooth cauliflower coral</name>
    <dbReference type="NCBI Taxonomy" id="50429"/>
    <lineage>
        <taxon>Eukaryota</taxon>
        <taxon>Metazoa</taxon>
        <taxon>Cnidaria</taxon>
        <taxon>Anthozoa</taxon>
        <taxon>Hexacorallia</taxon>
        <taxon>Scleractinia</taxon>
        <taxon>Astrocoeniina</taxon>
        <taxon>Pocilloporidae</taxon>
        <taxon>Stylophora</taxon>
    </lineage>
</organism>
<name>A0A2B4RE54_STYPI</name>
<dbReference type="EMBL" id="LSMT01000650">
    <property type="protein sequence ID" value="PFX15426.1"/>
    <property type="molecule type" value="Genomic_DNA"/>
</dbReference>
<dbReference type="AlphaFoldDB" id="A0A2B4RE54"/>
<sequence length="75" mass="8234">MLVREIGSSIEKSGVKLQVKQIQGKQGLVRDIGRRDPVINQPKPENGVNEIATTPEKPIVDQPEPVKPVSNNNKP</sequence>
<comment type="caution">
    <text evidence="2">The sequence shown here is derived from an EMBL/GenBank/DDBJ whole genome shotgun (WGS) entry which is preliminary data.</text>
</comment>
<evidence type="ECO:0000313" key="3">
    <source>
        <dbReference type="Proteomes" id="UP000225706"/>
    </source>
</evidence>
<proteinExistence type="predicted"/>
<evidence type="ECO:0000256" key="1">
    <source>
        <dbReference type="SAM" id="MobiDB-lite"/>
    </source>
</evidence>
<gene>
    <name evidence="2" type="ORF">AWC38_SpisGene20351</name>
</gene>
<dbReference type="Proteomes" id="UP000225706">
    <property type="component" value="Unassembled WGS sequence"/>
</dbReference>
<evidence type="ECO:0000313" key="2">
    <source>
        <dbReference type="EMBL" id="PFX15426.1"/>
    </source>
</evidence>
<reference evidence="3" key="1">
    <citation type="journal article" date="2017" name="bioRxiv">
        <title>Comparative analysis of the genomes of Stylophora pistillata and Acropora digitifera provides evidence for extensive differences between species of corals.</title>
        <authorList>
            <person name="Voolstra C.R."/>
            <person name="Li Y."/>
            <person name="Liew Y.J."/>
            <person name="Baumgarten S."/>
            <person name="Zoccola D."/>
            <person name="Flot J.-F."/>
            <person name="Tambutte S."/>
            <person name="Allemand D."/>
            <person name="Aranda M."/>
        </authorList>
    </citation>
    <scope>NUCLEOTIDE SEQUENCE [LARGE SCALE GENOMIC DNA]</scope>
</reference>